<dbReference type="KEGG" id="cao:Celal_1382"/>
<dbReference type="OrthoDB" id="7628592at2"/>
<dbReference type="eggNOG" id="ENOG50302KM">
    <property type="taxonomic scope" value="Bacteria"/>
</dbReference>
<keyword evidence="2" id="KW-1185">Reference proteome</keyword>
<gene>
    <name evidence="1" type="ordered locus">Celal_1382</name>
</gene>
<organism evidence="1 2">
    <name type="scientific">Cellulophaga algicola (strain DSM 14237 / IC166 / ACAM 630)</name>
    <dbReference type="NCBI Taxonomy" id="688270"/>
    <lineage>
        <taxon>Bacteria</taxon>
        <taxon>Pseudomonadati</taxon>
        <taxon>Bacteroidota</taxon>
        <taxon>Flavobacteriia</taxon>
        <taxon>Flavobacteriales</taxon>
        <taxon>Flavobacteriaceae</taxon>
        <taxon>Cellulophaga</taxon>
    </lineage>
</organism>
<evidence type="ECO:0000313" key="1">
    <source>
        <dbReference type="EMBL" id="ADV48695.1"/>
    </source>
</evidence>
<evidence type="ECO:0000313" key="2">
    <source>
        <dbReference type="Proteomes" id="UP000008634"/>
    </source>
</evidence>
<dbReference type="STRING" id="688270.Celal_1382"/>
<dbReference type="AlphaFoldDB" id="E6X8V0"/>
<sequence length="127" mass="13870">MKSLEQLKKEIVADGIIDASEVKEIEQVIYADGTIDKEEADFLFDLNDAVSGNDNHSSWKELFVKAISSFVLDDDGSNGEIDAEEAKYLVSQIEGDGQIDAVEKALLVHLKSTLGSSLPESLNNLIK</sequence>
<reference evidence="1 2" key="1">
    <citation type="journal article" date="2010" name="Stand. Genomic Sci.">
        <title>Complete genome sequence of Cellulophaga algicola type strain (IC166).</title>
        <authorList>
            <person name="Abt B."/>
            <person name="Lu M."/>
            <person name="Misra M."/>
            <person name="Han C."/>
            <person name="Nolan M."/>
            <person name="Lucas S."/>
            <person name="Hammon N."/>
            <person name="Deshpande S."/>
            <person name="Cheng J.F."/>
            <person name="Tapia R."/>
            <person name="Goodwin L."/>
            <person name="Pitluck S."/>
            <person name="Liolios K."/>
            <person name="Pagani I."/>
            <person name="Ivanova N."/>
            <person name="Mavromatis K."/>
            <person name="Ovchinikova G."/>
            <person name="Pati A."/>
            <person name="Chen A."/>
            <person name="Palaniappan K."/>
            <person name="Land M."/>
            <person name="Hauser L."/>
            <person name="Chang Y.J."/>
            <person name="Jeffries C.D."/>
            <person name="Detter J.C."/>
            <person name="Brambilla E."/>
            <person name="Rohde M."/>
            <person name="Tindall B.J."/>
            <person name="Goker M."/>
            <person name="Woyke T."/>
            <person name="Bristow J."/>
            <person name="Eisen J.A."/>
            <person name="Markowitz V."/>
            <person name="Hugenholtz P."/>
            <person name="Kyrpides N.C."/>
            <person name="Klenk H.P."/>
            <person name="Lapidus A."/>
        </authorList>
    </citation>
    <scope>NUCLEOTIDE SEQUENCE [LARGE SCALE GENOMIC DNA]</scope>
    <source>
        <strain evidence="2">DSM 14237 / IC166 / ACAM 630</strain>
    </source>
</reference>
<proteinExistence type="predicted"/>
<dbReference type="InterPro" id="IPR029024">
    <property type="entry name" value="TerB-like"/>
</dbReference>
<protein>
    <submittedName>
        <fullName evidence="1">Uncharacterized protein</fullName>
    </submittedName>
</protein>
<name>E6X8V0_CELAD</name>
<accession>E6X8V0</accession>
<dbReference type="EMBL" id="CP002453">
    <property type="protein sequence ID" value="ADV48695.1"/>
    <property type="molecule type" value="Genomic_DNA"/>
</dbReference>
<dbReference type="Proteomes" id="UP000008634">
    <property type="component" value="Chromosome"/>
</dbReference>
<dbReference type="HOGENOM" id="CLU_136040_0_0_10"/>
<dbReference type="RefSeq" id="WP_013550178.1">
    <property type="nucleotide sequence ID" value="NC_014934.1"/>
</dbReference>
<dbReference type="SUPFAM" id="SSF158682">
    <property type="entry name" value="TerB-like"/>
    <property type="match status" value="1"/>
</dbReference>